<dbReference type="AlphaFoldDB" id="A0A110B2X1"/>
<keyword evidence="2" id="KW-1185">Reference proteome</keyword>
<dbReference type="Proteomes" id="UP000218263">
    <property type="component" value="Chromosome"/>
</dbReference>
<dbReference type="KEGG" id="mgot:MgSA37_02411"/>
<dbReference type="EMBL" id="AP017313">
    <property type="protein sequence ID" value="BAU54237.1"/>
    <property type="molecule type" value="Genomic_DNA"/>
</dbReference>
<evidence type="ECO:0000313" key="2">
    <source>
        <dbReference type="Proteomes" id="UP000218263"/>
    </source>
</evidence>
<evidence type="ECO:0000313" key="1">
    <source>
        <dbReference type="EMBL" id="BAU54237.1"/>
    </source>
</evidence>
<proteinExistence type="predicted"/>
<name>A0A110B2X1_9SPHI</name>
<sequence>MILIRDQKHKFDPGFFILTLVNNPINGIAATPMPLFFKIVTFAKNL</sequence>
<organism evidence="1 2">
    <name type="scientific">Mucilaginibacter gotjawali</name>
    <dbReference type="NCBI Taxonomy" id="1550579"/>
    <lineage>
        <taxon>Bacteria</taxon>
        <taxon>Pseudomonadati</taxon>
        <taxon>Bacteroidota</taxon>
        <taxon>Sphingobacteriia</taxon>
        <taxon>Sphingobacteriales</taxon>
        <taxon>Sphingobacteriaceae</taxon>
        <taxon>Mucilaginibacter</taxon>
    </lineage>
</organism>
<accession>A0A110B2X1</accession>
<protein>
    <submittedName>
        <fullName evidence="1">Uncharacterized protein</fullName>
    </submittedName>
</protein>
<gene>
    <name evidence="1" type="ORF">MgSA37_02411</name>
</gene>
<reference evidence="1 2" key="1">
    <citation type="submission" date="2015-12" db="EMBL/GenBank/DDBJ databases">
        <title>Genome sequence of Mucilaginibacter gotjawali.</title>
        <authorList>
            <person name="Lee J.S."/>
            <person name="Lee K.C."/>
            <person name="Kim K.K."/>
            <person name="Lee B.W."/>
        </authorList>
    </citation>
    <scope>NUCLEOTIDE SEQUENCE [LARGE SCALE GENOMIC DNA]</scope>
    <source>
        <strain evidence="1 2">SA3-7</strain>
    </source>
</reference>